<evidence type="ECO:0000313" key="9">
    <source>
        <dbReference type="Proteomes" id="UP000244173"/>
    </source>
</evidence>
<dbReference type="OrthoDB" id="9802805at2"/>
<reference evidence="8 9" key="1">
    <citation type="submission" date="2018-04" db="EMBL/GenBank/DDBJ databases">
        <title>Denitrifier Microvirgula.</title>
        <authorList>
            <person name="Anderson E."/>
            <person name="Jang J."/>
            <person name="Ishii S."/>
        </authorList>
    </citation>
    <scope>NUCLEOTIDE SEQUENCE [LARGE SCALE GENOMIC DNA]</scope>
    <source>
        <strain evidence="8 9">BE2.4</strain>
    </source>
</reference>
<comment type="cofactor">
    <cofactor evidence="2">
        <name>Mg(2+)</name>
        <dbReference type="ChEBI" id="CHEBI:18420"/>
    </cofactor>
</comment>
<name>A0A2U3THK1_9NEIS</name>
<dbReference type="RefSeq" id="WP_051528695.1">
    <property type="nucleotide sequence ID" value="NZ_CP028519.1"/>
</dbReference>
<dbReference type="NCBIfam" id="NF007980">
    <property type="entry name" value="PRK10707.1"/>
    <property type="match status" value="1"/>
</dbReference>
<dbReference type="EMBL" id="CP028519">
    <property type="protein sequence ID" value="AVY92896.1"/>
    <property type="molecule type" value="Genomic_DNA"/>
</dbReference>
<dbReference type="AlphaFoldDB" id="A0A2U3THK1"/>
<dbReference type="Pfam" id="PF00293">
    <property type="entry name" value="NUDIX"/>
    <property type="match status" value="1"/>
</dbReference>
<sequence>MPPSLILPPALPDAARWLSDCLARFDPGQQAGDIPDRHHDADARPAAVLVPLVWRPDGPGVLLTRRTEGLRHHAGQISFPGGKREPGDVDAVACALREAQEEIALAPHLVRLVGELPPYVTITGFSVTPVVGLLLPPAGLVPQPGEVAEIFELPLDRVLDVRQYERHTIERDGRLRHYLSLSHGDHFVWGATAAMLRILACAVTGR</sequence>
<organism evidence="8 9">
    <name type="scientific">Microvirgula aerodenitrificans</name>
    <dbReference type="NCBI Taxonomy" id="57480"/>
    <lineage>
        <taxon>Bacteria</taxon>
        <taxon>Pseudomonadati</taxon>
        <taxon>Pseudomonadota</taxon>
        <taxon>Betaproteobacteria</taxon>
        <taxon>Neisseriales</taxon>
        <taxon>Aquaspirillaceae</taxon>
        <taxon>Microvirgula</taxon>
    </lineage>
</organism>
<evidence type="ECO:0000313" key="8">
    <source>
        <dbReference type="EMBL" id="AVY92896.1"/>
    </source>
</evidence>
<dbReference type="GO" id="GO:0046872">
    <property type="term" value="F:metal ion binding"/>
    <property type="evidence" value="ECO:0007669"/>
    <property type="project" value="UniProtKB-KW"/>
</dbReference>
<keyword evidence="9" id="KW-1185">Reference proteome</keyword>
<keyword evidence="3" id="KW-0479">Metal-binding</keyword>
<evidence type="ECO:0000256" key="5">
    <source>
        <dbReference type="ARBA" id="ARBA00022842"/>
    </source>
</evidence>
<dbReference type="PROSITE" id="PS51462">
    <property type="entry name" value="NUDIX"/>
    <property type="match status" value="1"/>
</dbReference>
<protein>
    <submittedName>
        <fullName evidence="8">CoA pyrophosphatase</fullName>
    </submittedName>
</protein>
<keyword evidence="6" id="KW-0464">Manganese</keyword>
<accession>A0A2U3THK1</accession>
<dbReference type="STRING" id="1122240.GCA_000620105_01001"/>
<keyword evidence="4" id="KW-0378">Hydrolase</keyword>
<dbReference type="GO" id="GO:0010945">
    <property type="term" value="F:coenzyme A diphosphatase activity"/>
    <property type="evidence" value="ECO:0007669"/>
    <property type="project" value="InterPro"/>
</dbReference>
<dbReference type="InterPro" id="IPR015797">
    <property type="entry name" value="NUDIX_hydrolase-like_dom_sf"/>
</dbReference>
<dbReference type="PANTHER" id="PTHR12992">
    <property type="entry name" value="NUDIX HYDROLASE"/>
    <property type="match status" value="1"/>
</dbReference>
<evidence type="ECO:0000256" key="6">
    <source>
        <dbReference type="ARBA" id="ARBA00023211"/>
    </source>
</evidence>
<keyword evidence="5" id="KW-0460">Magnesium</keyword>
<proteinExistence type="predicted"/>
<dbReference type="Gene3D" id="3.90.79.10">
    <property type="entry name" value="Nucleoside Triphosphate Pyrophosphohydrolase"/>
    <property type="match status" value="1"/>
</dbReference>
<dbReference type="InterPro" id="IPR000086">
    <property type="entry name" value="NUDIX_hydrolase_dom"/>
</dbReference>
<comment type="cofactor">
    <cofactor evidence="1">
        <name>Mn(2+)</name>
        <dbReference type="ChEBI" id="CHEBI:29035"/>
    </cofactor>
</comment>
<evidence type="ECO:0000256" key="2">
    <source>
        <dbReference type="ARBA" id="ARBA00001946"/>
    </source>
</evidence>
<evidence type="ECO:0000256" key="3">
    <source>
        <dbReference type="ARBA" id="ARBA00022723"/>
    </source>
</evidence>
<dbReference type="InterPro" id="IPR045121">
    <property type="entry name" value="CoAse"/>
</dbReference>
<dbReference type="SUPFAM" id="SSF55811">
    <property type="entry name" value="Nudix"/>
    <property type="match status" value="1"/>
</dbReference>
<dbReference type="Proteomes" id="UP000244173">
    <property type="component" value="Chromosome"/>
</dbReference>
<evidence type="ECO:0000256" key="1">
    <source>
        <dbReference type="ARBA" id="ARBA00001936"/>
    </source>
</evidence>
<dbReference type="PANTHER" id="PTHR12992:SF11">
    <property type="entry name" value="MITOCHONDRIAL COENZYME A DIPHOSPHATASE NUDT8"/>
    <property type="match status" value="1"/>
</dbReference>
<evidence type="ECO:0000259" key="7">
    <source>
        <dbReference type="PROSITE" id="PS51462"/>
    </source>
</evidence>
<dbReference type="CDD" id="cd03426">
    <property type="entry name" value="NUDIX_CoAse_Nudt7"/>
    <property type="match status" value="1"/>
</dbReference>
<dbReference type="KEGG" id="maer:DAI18_01700"/>
<feature type="domain" description="Nudix hydrolase" evidence="7">
    <location>
        <begin position="43"/>
        <end position="177"/>
    </location>
</feature>
<evidence type="ECO:0000256" key="4">
    <source>
        <dbReference type="ARBA" id="ARBA00022801"/>
    </source>
</evidence>
<gene>
    <name evidence="8" type="ORF">DAI18_01700</name>
</gene>